<name>A0A564ZJC6_9BACT</name>
<evidence type="ECO:0000259" key="1">
    <source>
        <dbReference type="Pfam" id="PF01850"/>
    </source>
</evidence>
<dbReference type="AlphaFoldDB" id="A0A564ZJC6"/>
<dbReference type="SUPFAM" id="SSF88723">
    <property type="entry name" value="PIN domain-like"/>
    <property type="match status" value="1"/>
</dbReference>
<keyword evidence="3" id="KW-1185">Reference proteome</keyword>
<dbReference type="Pfam" id="PF01850">
    <property type="entry name" value="PIN"/>
    <property type="match status" value="1"/>
</dbReference>
<reference evidence="2 3" key="1">
    <citation type="submission" date="2019-07" db="EMBL/GenBank/DDBJ databases">
        <authorList>
            <person name="Cremers G."/>
        </authorList>
    </citation>
    <scope>NUCLEOTIDE SEQUENCE [LARGE SCALE GENOMIC DNA]</scope>
</reference>
<dbReference type="Gene3D" id="3.40.50.1010">
    <property type="entry name" value="5'-nuclease"/>
    <property type="match status" value="1"/>
</dbReference>
<dbReference type="Proteomes" id="UP000334340">
    <property type="component" value="Unassembled WGS sequence"/>
</dbReference>
<dbReference type="InterPro" id="IPR002716">
    <property type="entry name" value="PIN_dom"/>
</dbReference>
<evidence type="ECO:0000313" key="2">
    <source>
        <dbReference type="EMBL" id="VUZ84648.1"/>
    </source>
</evidence>
<dbReference type="EMBL" id="CABIKM010000015">
    <property type="protein sequence ID" value="VUZ84648.1"/>
    <property type="molecule type" value="Genomic_DNA"/>
</dbReference>
<organism evidence="2 3">
    <name type="scientific">Candidatus Methylomirabilis lanthanidiphila</name>
    <dbReference type="NCBI Taxonomy" id="2211376"/>
    <lineage>
        <taxon>Bacteria</taxon>
        <taxon>Candidatus Methylomirabilota</taxon>
        <taxon>Candidatus Methylomirabilia</taxon>
        <taxon>Candidatus Methylomirabilales</taxon>
        <taxon>Candidatus Methylomirabilaceae</taxon>
        <taxon>Candidatus Methylomirabilis</taxon>
    </lineage>
</organism>
<accession>A0A564ZJC6</accession>
<proteinExistence type="predicted"/>
<feature type="domain" description="PIN" evidence="1">
    <location>
        <begin position="7"/>
        <end position="61"/>
    </location>
</feature>
<sequence length="70" mass="7687">MAHLITTLPIQIVPADLELARQAAAFKSGKKMSYADCFAAALAKLRKAELVTGDKEFRQVEGELKILWIG</sequence>
<gene>
    <name evidence="2" type="ORF">MELA_01021</name>
</gene>
<dbReference type="InterPro" id="IPR029060">
    <property type="entry name" value="PIN-like_dom_sf"/>
</dbReference>
<evidence type="ECO:0000313" key="3">
    <source>
        <dbReference type="Proteomes" id="UP000334340"/>
    </source>
</evidence>
<protein>
    <submittedName>
        <fullName evidence="2">PilT-like protein</fullName>
    </submittedName>
</protein>